<dbReference type="Proteomes" id="UP000019384">
    <property type="component" value="Unassembled WGS sequence"/>
</dbReference>
<comment type="similarity">
    <text evidence="2 9">Belongs to the TIM21 family.</text>
</comment>
<evidence type="ECO:0000256" key="6">
    <source>
        <dbReference type="ARBA" id="ARBA00022989"/>
    </source>
</evidence>
<keyword evidence="4 9" id="KW-0812">Transmembrane</keyword>
<keyword evidence="9" id="KW-0813">Transport</keyword>
<dbReference type="RefSeq" id="XP_022458106.1">
    <property type="nucleotide sequence ID" value="XM_022604312.1"/>
</dbReference>
<dbReference type="AlphaFoldDB" id="W6MJF4"/>
<comment type="subunit">
    <text evidence="9">Component of the TIM23 complex.</text>
</comment>
<evidence type="ECO:0000256" key="4">
    <source>
        <dbReference type="ARBA" id="ARBA00022692"/>
    </source>
</evidence>
<evidence type="ECO:0000256" key="1">
    <source>
        <dbReference type="ARBA" id="ARBA00004304"/>
    </source>
</evidence>
<proteinExistence type="inferred from homology"/>
<sequence length="234" mass="26145">MLSPARKQIIKHIPSFSKSMVGLQTGSVPRMSLMTRSLSTTRINFQTKAQDKAKKPKINYYEKVKKGTTFLIASGLVVGALGLASMTIYLLVAELAFPSGDTQTFNRVVKMIEKDEKSCELLGNPLGHTLKAYGSDQFNDKWTRNRPITSSRKLGKDGKEHLFMRLTVEADSGKWGHVVMEAIDESIYKQNYLYVYLDVPGEKRHYLVAPKTFGGASTGGSFKFLGIEWGSPRR</sequence>
<dbReference type="GeneID" id="34519494"/>
<evidence type="ECO:0000313" key="10">
    <source>
        <dbReference type="EMBL" id="CDK26098.1"/>
    </source>
</evidence>
<comment type="function">
    <text evidence="9">Essential component of the TIM23 complex, a complex that mediates the translocation of transit peptide-containing proteins across the mitochondrial inner membrane.</text>
</comment>
<evidence type="ECO:0000313" key="11">
    <source>
        <dbReference type="Proteomes" id="UP000019384"/>
    </source>
</evidence>
<dbReference type="STRING" id="1382522.W6MJF4"/>
<dbReference type="InterPro" id="IPR013261">
    <property type="entry name" value="Tim21"/>
</dbReference>
<evidence type="ECO:0000256" key="5">
    <source>
        <dbReference type="ARBA" id="ARBA00022946"/>
    </source>
</evidence>
<protein>
    <recommendedName>
        <fullName evidence="3 9">Mitochondrial import inner membrane translocase subunit Tim21</fullName>
    </recommendedName>
</protein>
<evidence type="ECO:0000256" key="8">
    <source>
        <dbReference type="ARBA" id="ARBA00023136"/>
    </source>
</evidence>
<dbReference type="GO" id="GO:0005744">
    <property type="term" value="C:TIM23 mitochondrial import inner membrane translocase complex"/>
    <property type="evidence" value="ECO:0007669"/>
    <property type="project" value="UniProtKB-UniRule"/>
</dbReference>
<keyword evidence="6 9" id="KW-1133">Transmembrane helix</keyword>
<dbReference type="InterPro" id="IPR038552">
    <property type="entry name" value="Tim21_IMS_sf"/>
</dbReference>
<gene>
    <name evidence="10" type="ORF">KUCA_T00002069001</name>
</gene>
<dbReference type="EMBL" id="HG793126">
    <property type="protein sequence ID" value="CDK26098.1"/>
    <property type="molecule type" value="Genomic_DNA"/>
</dbReference>
<keyword evidence="11" id="KW-1185">Reference proteome</keyword>
<reference evidence="10" key="2">
    <citation type="submission" date="2014-02" db="EMBL/GenBank/DDBJ databases">
        <title>Complete DNA sequence of /Kuraishia capsulata/ illustrates novel genomic features among budding yeasts (/Saccharomycotina/).</title>
        <authorList>
            <person name="Morales L."/>
            <person name="Noel B."/>
            <person name="Porcel B."/>
            <person name="Marcet-Houben M."/>
            <person name="Hullo M-F."/>
            <person name="Sacerdot C."/>
            <person name="Tekaia F."/>
            <person name="Leh-Louis V."/>
            <person name="Despons L."/>
            <person name="Khanna V."/>
            <person name="Aury J-M."/>
            <person name="Barbe V."/>
            <person name="Couloux A."/>
            <person name="Labadie K."/>
            <person name="Pelletier E."/>
            <person name="Souciet J-L."/>
            <person name="Boekhout T."/>
            <person name="Gabaldon T."/>
            <person name="Wincker P."/>
            <person name="Dujon B."/>
        </authorList>
    </citation>
    <scope>NUCLEOTIDE SEQUENCE</scope>
    <source>
        <strain evidence="10">CBS 1993</strain>
    </source>
</reference>
<name>W6MJF4_9ASCO</name>
<dbReference type="OrthoDB" id="436405at2759"/>
<keyword evidence="9" id="KW-0811">Translocation</keyword>
<dbReference type="Pfam" id="PF08294">
    <property type="entry name" value="TIM21"/>
    <property type="match status" value="1"/>
</dbReference>
<accession>W6MJF4</accession>
<evidence type="ECO:0000256" key="9">
    <source>
        <dbReference type="RuleBase" id="RU367142"/>
    </source>
</evidence>
<keyword evidence="9" id="KW-0653">Protein transport</keyword>
<dbReference type="PANTHER" id="PTHR13032">
    <property type="entry name" value="MITOCHONDRIAL IMPORT INNER MEMBRANE TRANSLOCASE SUBUNIT TIM21"/>
    <property type="match status" value="1"/>
</dbReference>
<keyword evidence="7 9" id="KW-0496">Mitochondrion</keyword>
<dbReference type="HOGENOM" id="CLU_089043_1_0_1"/>
<organism evidence="10 11">
    <name type="scientific">Kuraishia capsulata CBS 1993</name>
    <dbReference type="NCBI Taxonomy" id="1382522"/>
    <lineage>
        <taxon>Eukaryota</taxon>
        <taxon>Fungi</taxon>
        <taxon>Dikarya</taxon>
        <taxon>Ascomycota</taxon>
        <taxon>Saccharomycotina</taxon>
        <taxon>Pichiomycetes</taxon>
        <taxon>Pichiales</taxon>
        <taxon>Pichiaceae</taxon>
        <taxon>Kuraishia</taxon>
    </lineage>
</organism>
<keyword evidence="5" id="KW-0809">Transit peptide</keyword>
<keyword evidence="9" id="KW-0999">Mitochondrion inner membrane</keyword>
<feature type="transmembrane region" description="Helical" evidence="9">
    <location>
        <begin position="70"/>
        <end position="92"/>
    </location>
</feature>
<dbReference type="Gene3D" id="3.10.450.320">
    <property type="entry name" value="Mitochondrial import inner membrane translocase subunit Tim21"/>
    <property type="match status" value="1"/>
</dbReference>
<dbReference type="PANTHER" id="PTHR13032:SF6">
    <property type="entry name" value="MITOCHONDRIAL IMPORT INNER MEMBRANE TRANSLOCASE SUBUNIT TIM21"/>
    <property type="match status" value="1"/>
</dbReference>
<evidence type="ECO:0000256" key="7">
    <source>
        <dbReference type="ARBA" id="ARBA00023128"/>
    </source>
</evidence>
<dbReference type="GO" id="GO:0030150">
    <property type="term" value="P:protein import into mitochondrial matrix"/>
    <property type="evidence" value="ECO:0007669"/>
    <property type="project" value="UniProtKB-UniRule"/>
</dbReference>
<comment type="subcellular location">
    <subcellularLocation>
        <location evidence="9">Mitochondrion inner membrane</location>
        <topology evidence="9">Single-pass membrane protein</topology>
    </subcellularLocation>
    <subcellularLocation>
        <location evidence="1">Mitochondrion membrane</location>
        <topology evidence="1">Single-pass membrane protein</topology>
    </subcellularLocation>
</comment>
<evidence type="ECO:0000256" key="2">
    <source>
        <dbReference type="ARBA" id="ARBA00010867"/>
    </source>
</evidence>
<reference evidence="10" key="1">
    <citation type="submission" date="2013-12" db="EMBL/GenBank/DDBJ databases">
        <authorList>
            <person name="Genoscope - CEA"/>
        </authorList>
    </citation>
    <scope>NUCLEOTIDE SEQUENCE</scope>
    <source>
        <strain evidence="10">CBS 1993</strain>
    </source>
</reference>
<keyword evidence="8 9" id="KW-0472">Membrane</keyword>
<evidence type="ECO:0000256" key="3">
    <source>
        <dbReference type="ARBA" id="ARBA00020726"/>
    </source>
</evidence>